<feature type="domain" description="Copper amine oxidase-like N-terminal" evidence="2">
    <location>
        <begin position="30"/>
        <end position="136"/>
    </location>
</feature>
<evidence type="ECO:0000313" key="4">
    <source>
        <dbReference type="Proteomes" id="UP001057877"/>
    </source>
</evidence>
<dbReference type="InterPro" id="IPR008969">
    <property type="entry name" value="CarboxyPept-like_regulatory"/>
</dbReference>
<evidence type="ECO:0000256" key="1">
    <source>
        <dbReference type="SAM" id="SignalP"/>
    </source>
</evidence>
<organism evidence="3 4">
    <name type="scientific">Paenibacillus spongiae</name>
    <dbReference type="NCBI Taxonomy" id="2909671"/>
    <lineage>
        <taxon>Bacteria</taxon>
        <taxon>Bacillati</taxon>
        <taxon>Bacillota</taxon>
        <taxon>Bacilli</taxon>
        <taxon>Bacillales</taxon>
        <taxon>Paenibacillaceae</taxon>
        <taxon>Paenibacillus</taxon>
    </lineage>
</organism>
<dbReference type="InterPro" id="IPR036582">
    <property type="entry name" value="Mao_N_sf"/>
</dbReference>
<feature type="chain" id="PRO_5046565199" description="Copper amine oxidase-like N-terminal domain-containing protein" evidence="1">
    <location>
        <begin position="25"/>
        <end position="625"/>
    </location>
</feature>
<proteinExistence type="predicted"/>
<keyword evidence="4" id="KW-1185">Reference proteome</keyword>
<protein>
    <recommendedName>
        <fullName evidence="2">Copper amine oxidase-like N-terminal domain-containing protein</fullName>
    </recommendedName>
</protein>
<dbReference type="InterPro" id="IPR012854">
    <property type="entry name" value="Cu_amine_oxidase-like_N"/>
</dbReference>
<name>A0ABY5S3L9_9BACL</name>
<gene>
    <name evidence="3" type="ORF">L1F29_24010</name>
</gene>
<keyword evidence="1" id="KW-0732">Signal</keyword>
<reference evidence="3" key="1">
    <citation type="submission" date="2022-01" db="EMBL/GenBank/DDBJ databases">
        <title>Paenibacillus spongiae sp. nov., isolated from marine sponge.</title>
        <authorList>
            <person name="Li Z."/>
            <person name="Zhang M."/>
        </authorList>
    </citation>
    <scope>NUCLEOTIDE SEQUENCE</scope>
    <source>
        <strain evidence="3">PHS-Z3</strain>
    </source>
</reference>
<accession>A0ABY5S3L9</accession>
<dbReference type="Proteomes" id="UP001057877">
    <property type="component" value="Chromosome"/>
</dbReference>
<dbReference type="PROSITE" id="PS51257">
    <property type="entry name" value="PROKAR_LIPOPROTEIN"/>
    <property type="match status" value="1"/>
</dbReference>
<dbReference type="EMBL" id="CP091430">
    <property type="protein sequence ID" value="UVI28494.1"/>
    <property type="molecule type" value="Genomic_DNA"/>
</dbReference>
<evidence type="ECO:0000259" key="2">
    <source>
        <dbReference type="Pfam" id="PF07833"/>
    </source>
</evidence>
<evidence type="ECO:0000313" key="3">
    <source>
        <dbReference type="EMBL" id="UVI28494.1"/>
    </source>
</evidence>
<feature type="signal peptide" evidence="1">
    <location>
        <begin position="1"/>
        <end position="24"/>
    </location>
</feature>
<sequence>MRRRIAVVMILLVACMSGASSLSAAGVKIVIDGRELLLPAPPIQINGVTMVPFRSLFESLGLNVVWEAKAKRITGKSADVTVAVKLGSLEAQVNGKAAKLLAAPITQGSLTYIPLRFVSEALSRDVRWDPLTGVIMIGAKKAAAAPVSNSTNQHPAAGEGKQTDHVTGKVLDPGGSPVAGAMVIVSYADLELEGAFEGKTDSDGRYAVSGFESGEDLIVRAEPPQGNTVYSDSSLISITYADMTRDVELMLRKVDVEGSVTDEAGRPVPDQPLYVFEGEEKTPNLMYRTDANGKFHIGGLLKGKTYRLSLIDEEFRYNLKPSYTFTYQEVDPQPQLVMKRTYAIVLAVDQDGKPISSDPYSIRIRDQQRRELESAAYSVKHQAPIIEGFKAGERYEAQLYFVESNAKYEQAAPYSFTFDPSSKEPIRVPVTLRDPVQFTDSIVDEDGKPVANARVRFYDQVSQEEKLFYSDSSGKVDIRGLTAGKEYFQVVDPASWLSHEDQPYVSGNSAKFIYTEEVTRLPARTLYHIQLKVMTVKQNGEPVTNTTVFIEDSHGNLSFAAHVGGGYHPVGRLTEGQTYTLTAVYRINAADANPKPDLTLINQQPDPVTFVYKPGMEPIVLKFKV</sequence>
<dbReference type="SUPFAM" id="SSF55383">
    <property type="entry name" value="Copper amine oxidase, domain N"/>
    <property type="match status" value="1"/>
</dbReference>
<dbReference type="Gene3D" id="3.30.457.10">
    <property type="entry name" value="Copper amine oxidase-like, N-terminal domain"/>
    <property type="match status" value="1"/>
</dbReference>
<dbReference type="RefSeq" id="WP_258384582.1">
    <property type="nucleotide sequence ID" value="NZ_CP091430.1"/>
</dbReference>
<dbReference type="SUPFAM" id="SSF49464">
    <property type="entry name" value="Carboxypeptidase regulatory domain-like"/>
    <property type="match status" value="2"/>
</dbReference>
<dbReference type="Pfam" id="PF07833">
    <property type="entry name" value="Cu_amine_oxidN1"/>
    <property type="match status" value="1"/>
</dbReference>